<protein>
    <submittedName>
        <fullName evidence="1">Uncharacterized protein</fullName>
    </submittedName>
</protein>
<name>A0A8F2IFA6_9CAUD</name>
<dbReference type="GeneID" id="80020563"/>
<accession>A0A8F2IFA6</accession>
<proteinExistence type="predicted"/>
<dbReference type="Proteomes" id="UP000683422">
    <property type="component" value="Segment"/>
</dbReference>
<organism evidence="1 2">
    <name type="scientific">Gordonia phage VanLee</name>
    <dbReference type="NCBI Taxonomy" id="2845816"/>
    <lineage>
        <taxon>Viruses</taxon>
        <taxon>Duplodnaviria</taxon>
        <taxon>Heunggongvirae</taxon>
        <taxon>Uroviricota</taxon>
        <taxon>Caudoviricetes</taxon>
        <taxon>Kruegerviridae</taxon>
        <taxon>Vanleevirus</taxon>
        <taxon>Vanleevirus vanlee</taxon>
    </lineage>
</organism>
<sequence length="78" mass="8745">MSEVTKYVLVDVNDQPVGDVEYDHFPNARDAALARTANGEPTAVVERQFTYSDSELVWTPSGRTDWPPPDYSLAPMAW</sequence>
<keyword evidence="2" id="KW-1185">Reference proteome</keyword>
<evidence type="ECO:0000313" key="2">
    <source>
        <dbReference type="Proteomes" id="UP000683422"/>
    </source>
</evidence>
<gene>
    <name evidence="1" type="primary">150</name>
    <name evidence="1" type="ORF">SEA_VANLEE_150</name>
</gene>
<dbReference type="RefSeq" id="YP_010755890.1">
    <property type="nucleotide sequence ID" value="NC_073474.1"/>
</dbReference>
<reference evidence="1" key="1">
    <citation type="submission" date="2021-04" db="EMBL/GenBank/DDBJ databases">
        <authorList>
            <person name="Barnhill K.B."/>
            <person name="Biggs A.M."/>
            <person name="Bland J."/>
            <person name="Choudhary H.M."/>
            <person name="Crogan R.E."/>
            <person name="Finocchiaro A.B."/>
            <person name="Franco V."/>
            <person name="Fuller T.A."/>
            <person name="Hanwacker C.G."/>
            <person name="Howard Z.E."/>
            <person name="Iqbal M."/>
            <person name="Mathew A.M."/>
            <person name="Miller S."/>
            <person name="Padhye S."/>
            <person name="Rainey E."/>
            <person name="Rodriguez A."/>
            <person name="Stewart E."/>
            <person name="Otero L.A."/>
            <person name="Chase M.A."/>
            <person name="Pollenz R.S."/>
            <person name="Garlena R.A."/>
            <person name="Russell D.A."/>
            <person name="Jacobs-Sera D."/>
            <person name="Hatfull G.F."/>
        </authorList>
    </citation>
    <scope>NUCLEOTIDE SEQUENCE</scope>
</reference>
<evidence type="ECO:0000313" key="1">
    <source>
        <dbReference type="EMBL" id="QWS68266.1"/>
    </source>
</evidence>
<dbReference type="EMBL" id="MZ028627">
    <property type="protein sequence ID" value="QWS68266.1"/>
    <property type="molecule type" value="Genomic_DNA"/>
</dbReference>
<dbReference type="KEGG" id="vg:80020563"/>